<dbReference type="EMBL" id="QGKW02001988">
    <property type="protein sequence ID" value="KAF2552888.1"/>
    <property type="molecule type" value="Genomic_DNA"/>
</dbReference>
<dbReference type="AlphaFoldDB" id="A0A8S9FP49"/>
<evidence type="ECO:0000313" key="1">
    <source>
        <dbReference type="EMBL" id="KAF2534126.1"/>
    </source>
</evidence>
<sequence length="98" mass="11105">MCTHCLTYSEHVRAGHLDKTLPCPFCHALFLATESSFQRWSMGSHSSDSLLLKQHHAVAQVIPLQTLTHEADMATGNPYSRFEDLNSTHEAHRLFSRI</sequence>
<name>A0A8S9FP49_BRACR</name>
<dbReference type="OrthoDB" id="10382116at2759"/>
<comment type="caution">
    <text evidence="1">The sequence shown here is derived from an EMBL/GenBank/DDBJ whole genome shotgun (WGS) entry which is preliminary data.</text>
</comment>
<dbReference type="Proteomes" id="UP000712281">
    <property type="component" value="Unassembled WGS sequence"/>
</dbReference>
<evidence type="ECO:0000313" key="2">
    <source>
        <dbReference type="EMBL" id="KAF2552888.1"/>
    </source>
</evidence>
<dbReference type="EMBL" id="QGKY02002305">
    <property type="protein sequence ID" value="KAF2534126.1"/>
    <property type="molecule type" value="Genomic_DNA"/>
</dbReference>
<accession>A0A8S9FP49</accession>
<reference evidence="1" key="1">
    <citation type="submission" date="2019-12" db="EMBL/GenBank/DDBJ databases">
        <title>Genome sequencing and annotation of Brassica cretica.</title>
        <authorList>
            <person name="Studholme D.J."/>
            <person name="Sarris P.F."/>
        </authorList>
    </citation>
    <scope>NUCLEOTIDE SEQUENCE</scope>
    <source>
        <strain evidence="2">PFS-001/15</strain>
        <strain evidence="1">PFS-102/07</strain>
        <tissue evidence="1">Leaf</tissue>
    </source>
</reference>
<proteinExistence type="predicted"/>
<gene>
    <name evidence="2" type="ORF">F2Q68_00035176</name>
    <name evidence="1" type="ORF">F2Q70_00029732</name>
</gene>
<protein>
    <submittedName>
        <fullName evidence="1">Uncharacterized protein</fullName>
    </submittedName>
</protein>
<organism evidence="1">
    <name type="scientific">Brassica cretica</name>
    <name type="common">Mustard</name>
    <dbReference type="NCBI Taxonomy" id="69181"/>
    <lineage>
        <taxon>Eukaryota</taxon>
        <taxon>Viridiplantae</taxon>
        <taxon>Streptophyta</taxon>
        <taxon>Embryophyta</taxon>
        <taxon>Tracheophyta</taxon>
        <taxon>Spermatophyta</taxon>
        <taxon>Magnoliopsida</taxon>
        <taxon>eudicotyledons</taxon>
        <taxon>Gunneridae</taxon>
        <taxon>Pentapetalae</taxon>
        <taxon>rosids</taxon>
        <taxon>malvids</taxon>
        <taxon>Brassicales</taxon>
        <taxon>Brassicaceae</taxon>
        <taxon>Brassiceae</taxon>
        <taxon>Brassica</taxon>
    </lineage>
</organism>